<dbReference type="AlphaFoldDB" id="A0A0F9Q2J2"/>
<sequence length="165" mass="17852">MTQGTGTHGSKFTPETLALFIEGVRDRGLTLKAACGYAGIATRTLERWHARARSEAADEDAKEIGPYTQFFLDIELAQGRGQATVEEQQWKLINAGDGPSIRRWLEAHDPPTWGRRTSGRAPVVITGDGTKVAILQQGTSENPADYFGVESVVTDPTLAIEGPAE</sequence>
<accession>A0A0F9Q2J2</accession>
<name>A0A0F9Q2J2_9ZZZZ</name>
<comment type="caution">
    <text evidence="1">The sequence shown here is derived from an EMBL/GenBank/DDBJ whole genome shotgun (WGS) entry which is preliminary data.</text>
</comment>
<organism evidence="1">
    <name type="scientific">marine sediment metagenome</name>
    <dbReference type="NCBI Taxonomy" id="412755"/>
    <lineage>
        <taxon>unclassified sequences</taxon>
        <taxon>metagenomes</taxon>
        <taxon>ecological metagenomes</taxon>
    </lineage>
</organism>
<proteinExistence type="predicted"/>
<protein>
    <submittedName>
        <fullName evidence="1">Uncharacterized protein</fullName>
    </submittedName>
</protein>
<gene>
    <name evidence="1" type="ORF">LCGC14_0826250</name>
</gene>
<evidence type="ECO:0000313" key="1">
    <source>
        <dbReference type="EMBL" id="KKN31202.1"/>
    </source>
</evidence>
<dbReference type="EMBL" id="LAZR01002349">
    <property type="protein sequence ID" value="KKN31202.1"/>
    <property type="molecule type" value="Genomic_DNA"/>
</dbReference>
<reference evidence="1" key="1">
    <citation type="journal article" date="2015" name="Nature">
        <title>Complex archaea that bridge the gap between prokaryotes and eukaryotes.</title>
        <authorList>
            <person name="Spang A."/>
            <person name="Saw J.H."/>
            <person name="Jorgensen S.L."/>
            <person name="Zaremba-Niedzwiedzka K."/>
            <person name="Martijn J."/>
            <person name="Lind A.E."/>
            <person name="van Eijk R."/>
            <person name="Schleper C."/>
            <person name="Guy L."/>
            <person name="Ettema T.J."/>
        </authorList>
    </citation>
    <scope>NUCLEOTIDE SEQUENCE</scope>
</reference>